<dbReference type="InterPro" id="IPR014729">
    <property type="entry name" value="Rossmann-like_a/b/a_fold"/>
</dbReference>
<comment type="similarity">
    <text evidence="1">Belongs to the universal stress protein A family.</text>
</comment>
<dbReference type="Gene3D" id="3.40.50.620">
    <property type="entry name" value="HUPs"/>
    <property type="match status" value="1"/>
</dbReference>
<name>A0ABD5PMX8_9EURY</name>
<evidence type="ECO:0000313" key="4">
    <source>
        <dbReference type="Proteomes" id="UP001595898"/>
    </source>
</evidence>
<dbReference type="CDD" id="cd00293">
    <property type="entry name" value="USP-like"/>
    <property type="match status" value="1"/>
</dbReference>
<proteinExistence type="inferred from homology"/>
<dbReference type="AlphaFoldDB" id="A0ABD5PMX8"/>
<evidence type="ECO:0000259" key="2">
    <source>
        <dbReference type="Pfam" id="PF00582"/>
    </source>
</evidence>
<dbReference type="PANTHER" id="PTHR46268">
    <property type="entry name" value="STRESS RESPONSE PROTEIN NHAX"/>
    <property type="match status" value="1"/>
</dbReference>
<dbReference type="PRINTS" id="PR01438">
    <property type="entry name" value="UNVRSLSTRESS"/>
</dbReference>
<dbReference type="RefSeq" id="WP_250139525.1">
    <property type="nucleotide sequence ID" value="NZ_JALIQP010000001.1"/>
</dbReference>
<accession>A0ABD5PMX8</accession>
<dbReference type="PANTHER" id="PTHR46268:SF24">
    <property type="entry name" value="UNIVERSAL STRESS PROTEIN"/>
    <property type="match status" value="1"/>
</dbReference>
<comment type="caution">
    <text evidence="3">The sequence shown here is derived from an EMBL/GenBank/DDBJ whole genome shotgun (WGS) entry which is preliminary data.</text>
</comment>
<evidence type="ECO:0000256" key="1">
    <source>
        <dbReference type="ARBA" id="ARBA00008791"/>
    </source>
</evidence>
<dbReference type="Pfam" id="PF00582">
    <property type="entry name" value="Usp"/>
    <property type="match status" value="1"/>
</dbReference>
<dbReference type="InterPro" id="IPR006016">
    <property type="entry name" value="UspA"/>
</dbReference>
<reference evidence="3 4" key="1">
    <citation type="journal article" date="2019" name="Int. J. Syst. Evol. Microbiol.">
        <title>The Global Catalogue of Microorganisms (GCM) 10K type strain sequencing project: providing services to taxonomists for standard genome sequencing and annotation.</title>
        <authorList>
            <consortium name="The Broad Institute Genomics Platform"/>
            <consortium name="The Broad Institute Genome Sequencing Center for Infectious Disease"/>
            <person name="Wu L."/>
            <person name="Ma J."/>
        </authorList>
    </citation>
    <scope>NUCLEOTIDE SEQUENCE [LARGE SCALE GENOMIC DNA]</scope>
    <source>
        <strain evidence="3 4">WLHS5</strain>
    </source>
</reference>
<organism evidence="3 4">
    <name type="scientific">Halosolutus amylolyticus</name>
    <dbReference type="NCBI Taxonomy" id="2932267"/>
    <lineage>
        <taxon>Archaea</taxon>
        <taxon>Methanobacteriati</taxon>
        <taxon>Methanobacteriota</taxon>
        <taxon>Stenosarchaea group</taxon>
        <taxon>Halobacteria</taxon>
        <taxon>Halobacteriales</taxon>
        <taxon>Natrialbaceae</taxon>
        <taxon>Halosolutus</taxon>
    </lineage>
</organism>
<dbReference type="Proteomes" id="UP001595898">
    <property type="component" value="Unassembled WGS sequence"/>
</dbReference>
<feature type="domain" description="UspA" evidence="2">
    <location>
        <begin position="1"/>
        <end position="136"/>
    </location>
</feature>
<sequence length="136" mass="15052">MPKHVIVPIDGSEQAGRALDYALEEYPDAAITLLHVFSGGPPEIHLEKRGSDYDDLRARRREMLDRLADERAHGGPIETEVVTGRPSREIVRYADEHDIDHVVMGSHGRDGASRVLLGSVAETVVRRTPVPVTVVR</sequence>
<protein>
    <submittedName>
        <fullName evidence="3">Universal stress protein</fullName>
    </submittedName>
</protein>
<dbReference type="InterPro" id="IPR006015">
    <property type="entry name" value="Universal_stress_UspA"/>
</dbReference>
<keyword evidence="4" id="KW-1185">Reference proteome</keyword>
<dbReference type="SUPFAM" id="SSF52402">
    <property type="entry name" value="Adenine nucleotide alpha hydrolases-like"/>
    <property type="match status" value="1"/>
</dbReference>
<evidence type="ECO:0000313" key="3">
    <source>
        <dbReference type="EMBL" id="MFC4541396.1"/>
    </source>
</evidence>
<gene>
    <name evidence="3" type="ORF">ACFO5R_05590</name>
</gene>
<dbReference type="EMBL" id="JBHSFA010000002">
    <property type="protein sequence ID" value="MFC4541396.1"/>
    <property type="molecule type" value="Genomic_DNA"/>
</dbReference>